<name>A0A448X785_9PLAT</name>
<organism evidence="1 2">
    <name type="scientific">Protopolystoma xenopodis</name>
    <dbReference type="NCBI Taxonomy" id="117903"/>
    <lineage>
        <taxon>Eukaryota</taxon>
        <taxon>Metazoa</taxon>
        <taxon>Spiralia</taxon>
        <taxon>Lophotrochozoa</taxon>
        <taxon>Platyhelminthes</taxon>
        <taxon>Monogenea</taxon>
        <taxon>Polyopisthocotylea</taxon>
        <taxon>Polystomatidea</taxon>
        <taxon>Polystomatidae</taxon>
        <taxon>Protopolystoma</taxon>
    </lineage>
</organism>
<dbReference type="EMBL" id="CAAALY010106292">
    <property type="protein sequence ID" value="VEL29790.1"/>
    <property type="molecule type" value="Genomic_DNA"/>
</dbReference>
<evidence type="ECO:0000313" key="2">
    <source>
        <dbReference type="Proteomes" id="UP000784294"/>
    </source>
</evidence>
<comment type="caution">
    <text evidence="1">The sequence shown here is derived from an EMBL/GenBank/DDBJ whole genome shotgun (WGS) entry which is preliminary data.</text>
</comment>
<dbReference type="AlphaFoldDB" id="A0A448X785"/>
<proteinExistence type="predicted"/>
<dbReference type="Proteomes" id="UP000784294">
    <property type="component" value="Unassembled WGS sequence"/>
</dbReference>
<protein>
    <submittedName>
        <fullName evidence="1">Uncharacterized protein</fullName>
    </submittedName>
</protein>
<keyword evidence="2" id="KW-1185">Reference proteome</keyword>
<reference evidence="1" key="1">
    <citation type="submission" date="2018-11" db="EMBL/GenBank/DDBJ databases">
        <authorList>
            <consortium name="Pathogen Informatics"/>
        </authorList>
    </citation>
    <scope>NUCLEOTIDE SEQUENCE</scope>
</reference>
<evidence type="ECO:0000313" key="1">
    <source>
        <dbReference type="EMBL" id="VEL29790.1"/>
    </source>
</evidence>
<sequence>MNYRLAFAHLPDGLSWALVVIVPELPSRIVFFEKHSFASDKDRVPLEACFPLNEVFVEPQRG</sequence>
<accession>A0A448X785</accession>
<gene>
    <name evidence="1" type="ORF">PXEA_LOCUS23230</name>
</gene>